<gene>
    <name evidence="2" type="ORF">B9Q11_05025</name>
</gene>
<proteinExistence type="predicted"/>
<comment type="caution">
    <text evidence="2">The sequence shown here is derived from an EMBL/GenBank/DDBJ whole genome shotgun (WGS) entry which is preliminary data.</text>
</comment>
<dbReference type="AlphaFoldDB" id="A0A2R6BEG0"/>
<dbReference type="Pfam" id="PF05050">
    <property type="entry name" value="Methyltransf_21"/>
    <property type="match status" value="1"/>
</dbReference>
<feature type="non-terminal residue" evidence="2">
    <location>
        <position position="1"/>
    </location>
</feature>
<feature type="domain" description="Methyltransferase FkbM" evidence="1">
    <location>
        <begin position="135"/>
        <end position="248"/>
    </location>
</feature>
<dbReference type="SUPFAM" id="SSF53335">
    <property type="entry name" value="S-adenosyl-L-methionine-dependent methyltransferases"/>
    <property type="match status" value="1"/>
</dbReference>
<accession>A0A2R6BEG0</accession>
<organism evidence="2 3">
    <name type="scientific">Candidatus Marsarchaeota G2 archaeon ECH_B_SAG-F08</name>
    <dbReference type="NCBI Taxonomy" id="1978165"/>
    <lineage>
        <taxon>Archaea</taxon>
        <taxon>Candidatus Marsarchaeota</taxon>
        <taxon>Candidatus Marsarchaeota group 2</taxon>
    </lineage>
</organism>
<dbReference type="Gene3D" id="3.40.50.150">
    <property type="entry name" value="Vaccinia Virus protein VP39"/>
    <property type="match status" value="1"/>
</dbReference>
<evidence type="ECO:0000313" key="2">
    <source>
        <dbReference type="EMBL" id="PSN97021.1"/>
    </source>
</evidence>
<evidence type="ECO:0000313" key="3">
    <source>
        <dbReference type="Proteomes" id="UP000240381"/>
    </source>
</evidence>
<dbReference type="EMBL" id="NEXM01000074">
    <property type="protein sequence ID" value="PSN97021.1"/>
    <property type="molecule type" value="Genomic_DNA"/>
</dbReference>
<dbReference type="InterPro" id="IPR006342">
    <property type="entry name" value="FkbM_mtfrase"/>
</dbReference>
<name>A0A2R6BEG0_9ARCH</name>
<dbReference type="Proteomes" id="UP000240381">
    <property type="component" value="Unassembled WGS sequence"/>
</dbReference>
<protein>
    <recommendedName>
        <fullName evidence="1">Methyltransferase FkbM domain-containing protein</fullName>
    </recommendedName>
</protein>
<dbReference type="InterPro" id="IPR029063">
    <property type="entry name" value="SAM-dependent_MTases_sf"/>
</dbReference>
<reference evidence="2 3" key="1">
    <citation type="submission" date="2017-04" db="EMBL/GenBank/DDBJ databases">
        <title>Novel microbial lineages endemic to geothermal iron-oxide mats fill important gaps in the evolutionary history of Archaea.</title>
        <authorList>
            <person name="Jay Z.J."/>
            <person name="Beam J.P."/>
            <person name="Dlakic M."/>
            <person name="Rusch D.B."/>
            <person name="Kozubal M.A."/>
            <person name="Inskeep W.P."/>
        </authorList>
    </citation>
    <scope>NUCLEOTIDE SEQUENCE [LARGE SCALE GENOMIC DNA]</scope>
    <source>
        <strain evidence="2">ECH_B_SAG-F08</strain>
    </source>
</reference>
<sequence length="317" mass="36328">VWIIGYIFEKVRFVFSKENWNLLLFLIKKVEKWYKILIWRVGIESPFKITIGNHEISVSKKEEFYYLIGYLRLIKSGLNIRNFGNESISFEFMGKTLTLEFNGISKREVVGLIQKFSGVQNWYAKLNVVNKVVVDIGANIGDTAIFFFLHGAKSVIALEPIPKFYELARRNLSNNCSNAKIVLLNRAAGKPGRTKIETDAPTISTALSENIINGYDIIVHNLDELVREYDIKDGVLKVVCVGCEIDLFNCSSEEAIKAFSQILIIGIYGSREFVTKLKKCGFKTKILERHYYLFPKNKKRRVIFSVILAEKSIVSMR</sequence>
<dbReference type="NCBIfam" id="TIGR01444">
    <property type="entry name" value="fkbM_fam"/>
    <property type="match status" value="1"/>
</dbReference>
<evidence type="ECO:0000259" key="1">
    <source>
        <dbReference type="Pfam" id="PF05050"/>
    </source>
</evidence>